<evidence type="ECO:0000313" key="4">
    <source>
        <dbReference type="EMBL" id="CAH1277553.1"/>
    </source>
</evidence>
<keyword evidence="2" id="KW-0040">ANK repeat</keyword>
<dbReference type="InterPro" id="IPR033635">
    <property type="entry name" value="ANKS1/Caskin"/>
</dbReference>
<organism evidence="4 5">
    <name type="scientific">Branchiostoma lanceolatum</name>
    <name type="common">Common lancelet</name>
    <name type="synonym">Amphioxus lanceolatum</name>
    <dbReference type="NCBI Taxonomy" id="7740"/>
    <lineage>
        <taxon>Eukaryota</taxon>
        <taxon>Metazoa</taxon>
        <taxon>Chordata</taxon>
        <taxon>Cephalochordata</taxon>
        <taxon>Leptocardii</taxon>
        <taxon>Amphioxiformes</taxon>
        <taxon>Branchiostomatidae</taxon>
        <taxon>Branchiostoma</taxon>
    </lineage>
</organism>
<comment type="caution">
    <text evidence="4">The sequence shown here is derived from an EMBL/GenBank/DDBJ whole genome shotgun (WGS) entry which is preliminary data.</text>
</comment>
<evidence type="ECO:0000256" key="1">
    <source>
        <dbReference type="ARBA" id="ARBA00022737"/>
    </source>
</evidence>
<keyword evidence="5" id="KW-1185">Reference proteome</keyword>
<accession>A0A8S4MQ13</accession>
<dbReference type="AlphaFoldDB" id="A0A8S4MQ13"/>
<dbReference type="PANTHER" id="PTHR24174">
    <property type="entry name" value="ANKYRIN REPEAT AND STERILE ALPHA MOTIF DOMAIN-CONTAINING PROTEIN 1"/>
    <property type="match status" value="1"/>
</dbReference>
<dbReference type="Proteomes" id="UP000838412">
    <property type="component" value="Unassembled WGS sequence"/>
</dbReference>
<dbReference type="Gene3D" id="1.10.150.50">
    <property type="entry name" value="Transcription Factor, Ets-1"/>
    <property type="match status" value="1"/>
</dbReference>
<feature type="domain" description="SAM" evidence="3">
    <location>
        <begin position="46"/>
        <end position="83"/>
    </location>
</feature>
<keyword evidence="1" id="KW-0677">Repeat</keyword>
<evidence type="ECO:0000313" key="5">
    <source>
        <dbReference type="Proteomes" id="UP000838412"/>
    </source>
</evidence>
<dbReference type="PANTHER" id="PTHR24174:SF16">
    <property type="entry name" value="CASKIN-2"/>
    <property type="match status" value="1"/>
</dbReference>
<reference evidence="4" key="1">
    <citation type="submission" date="2022-01" db="EMBL/GenBank/DDBJ databases">
        <authorList>
            <person name="Braso-Vives M."/>
        </authorList>
    </citation>
    <scope>NUCLEOTIDE SEQUENCE</scope>
</reference>
<evidence type="ECO:0000256" key="2">
    <source>
        <dbReference type="ARBA" id="ARBA00023043"/>
    </source>
</evidence>
<dbReference type="SUPFAM" id="SSF47769">
    <property type="entry name" value="SAM/Pointed domain"/>
    <property type="match status" value="1"/>
</dbReference>
<name>A0A8S4MQ13_BRALA</name>
<dbReference type="Pfam" id="PF00536">
    <property type="entry name" value="SAM_1"/>
    <property type="match status" value="1"/>
</dbReference>
<dbReference type="EMBL" id="CAKMNS010000401">
    <property type="protein sequence ID" value="CAH1277553.1"/>
    <property type="molecule type" value="Genomic_DNA"/>
</dbReference>
<evidence type="ECO:0000259" key="3">
    <source>
        <dbReference type="Pfam" id="PF00536"/>
    </source>
</evidence>
<dbReference type="OrthoDB" id="6156898at2759"/>
<sequence>MLQFEASILTSKKPGDTRPSSDSGTYRNIDNYADFPATEMKLMEGKDAETIYSWLYEFGLQQYTNNFISAGYDFPTISRMTPEVRQLLFDKIVADDVKL</sequence>
<proteinExistence type="predicted"/>
<dbReference type="InterPro" id="IPR001660">
    <property type="entry name" value="SAM"/>
</dbReference>
<dbReference type="InterPro" id="IPR013761">
    <property type="entry name" value="SAM/pointed_sf"/>
</dbReference>
<gene>
    <name evidence="4" type="primary">CASKIN2</name>
    <name evidence="4" type="ORF">BLAG_LOCUS26316</name>
</gene>
<protein>
    <submittedName>
        <fullName evidence="4">CASKIN2 protein</fullName>
    </submittedName>
</protein>